<keyword evidence="3" id="KW-1185">Reference proteome</keyword>
<accession>G6EK63</accession>
<sequence>MNLRVLHQPRDLCNHNALKTVAAVPRMVGMPTGHGLASERSGPAPNGSAALSQPHADDIRMAA</sequence>
<protein>
    <submittedName>
        <fullName evidence="2">Uncharacterized protein</fullName>
    </submittedName>
</protein>
<name>G6EK63_9SPHN</name>
<organism evidence="2 3">
    <name type="scientific">Novosphingobium pentaromativorans US6-1</name>
    <dbReference type="NCBI Taxonomy" id="1088721"/>
    <lineage>
        <taxon>Bacteria</taxon>
        <taxon>Pseudomonadati</taxon>
        <taxon>Pseudomonadota</taxon>
        <taxon>Alphaproteobacteria</taxon>
        <taxon>Sphingomonadales</taxon>
        <taxon>Sphingomonadaceae</taxon>
        <taxon>Novosphingobium</taxon>
    </lineage>
</organism>
<dbReference type="AlphaFoldDB" id="G6EK63"/>
<dbReference type="KEGG" id="npn:JI59_23565"/>
<feature type="region of interest" description="Disordered" evidence="1">
    <location>
        <begin position="32"/>
        <end position="63"/>
    </location>
</feature>
<evidence type="ECO:0000313" key="3">
    <source>
        <dbReference type="Proteomes" id="UP000004030"/>
    </source>
</evidence>
<reference evidence="2 3" key="1">
    <citation type="journal article" date="2012" name="J. Bacteriol.">
        <title>Genome sequence of benzo(a)pyrene-degrading bacterium Novosphingobium pentaromativorans US6-1.</title>
        <authorList>
            <person name="Luo Y.R."/>
            <person name="Kang S.G."/>
            <person name="Kim S.J."/>
            <person name="Kim M.R."/>
            <person name="Li N."/>
            <person name="Lee J.H."/>
            <person name="Kwon K.K."/>
        </authorList>
    </citation>
    <scope>NUCLEOTIDE SEQUENCE [LARGE SCALE GENOMIC DNA]</scope>
    <source>
        <strain evidence="2 3">US6-1</strain>
    </source>
</reference>
<evidence type="ECO:0000256" key="1">
    <source>
        <dbReference type="SAM" id="MobiDB-lite"/>
    </source>
</evidence>
<evidence type="ECO:0000313" key="2">
    <source>
        <dbReference type="EMBL" id="EHJ58281.1"/>
    </source>
</evidence>
<proteinExistence type="predicted"/>
<gene>
    <name evidence="2" type="ORF">NSU_4734</name>
</gene>
<dbReference type="EMBL" id="AGFM01000088">
    <property type="protein sequence ID" value="EHJ58281.1"/>
    <property type="molecule type" value="Genomic_DNA"/>
</dbReference>
<dbReference type="PATRIC" id="fig|1088721.3.peg.4649"/>
<dbReference type="Proteomes" id="UP000004030">
    <property type="component" value="Unassembled WGS sequence"/>
</dbReference>
<comment type="caution">
    <text evidence="2">The sequence shown here is derived from an EMBL/GenBank/DDBJ whole genome shotgun (WGS) entry which is preliminary data.</text>
</comment>